<name>A0AA40I186_CNENI</name>
<organism evidence="2 3">
    <name type="scientific">Cnephaeus nilssonii</name>
    <name type="common">Northern bat</name>
    <name type="synonym">Eptesicus nilssonii</name>
    <dbReference type="NCBI Taxonomy" id="3371016"/>
    <lineage>
        <taxon>Eukaryota</taxon>
        <taxon>Metazoa</taxon>
        <taxon>Chordata</taxon>
        <taxon>Craniata</taxon>
        <taxon>Vertebrata</taxon>
        <taxon>Euteleostomi</taxon>
        <taxon>Mammalia</taxon>
        <taxon>Eutheria</taxon>
        <taxon>Laurasiatheria</taxon>
        <taxon>Chiroptera</taxon>
        <taxon>Yangochiroptera</taxon>
        <taxon>Vespertilionidae</taxon>
        <taxon>Cnephaeus</taxon>
    </lineage>
</organism>
<evidence type="ECO:0000256" key="1">
    <source>
        <dbReference type="SAM" id="MobiDB-lite"/>
    </source>
</evidence>
<dbReference type="EMBL" id="JAULJE010000007">
    <property type="protein sequence ID" value="KAK1340731.1"/>
    <property type="molecule type" value="Genomic_DNA"/>
</dbReference>
<evidence type="ECO:0000313" key="3">
    <source>
        <dbReference type="Proteomes" id="UP001177744"/>
    </source>
</evidence>
<reference evidence="2" key="1">
    <citation type="submission" date="2023-06" db="EMBL/GenBank/DDBJ databases">
        <title>Reference genome for the Northern bat (Eptesicus nilssonii), a most northern bat species.</title>
        <authorList>
            <person name="Laine V.N."/>
            <person name="Pulliainen A.T."/>
            <person name="Lilley T.M."/>
        </authorList>
    </citation>
    <scope>NUCLEOTIDE SEQUENCE</scope>
    <source>
        <strain evidence="2">BLF_Eptnil</strain>
        <tissue evidence="2">Kidney</tissue>
    </source>
</reference>
<accession>A0AA40I186</accession>
<comment type="caution">
    <text evidence="2">The sequence shown here is derived from an EMBL/GenBank/DDBJ whole genome shotgun (WGS) entry which is preliminary data.</text>
</comment>
<dbReference type="Proteomes" id="UP001177744">
    <property type="component" value="Unassembled WGS sequence"/>
</dbReference>
<protein>
    <submittedName>
        <fullName evidence="2">Uncharacterized protein</fullName>
    </submittedName>
</protein>
<feature type="region of interest" description="Disordered" evidence="1">
    <location>
        <begin position="1"/>
        <end position="36"/>
    </location>
</feature>
<proteinExistence type="predicted"/>
<keyword evidence="3" id="KW-1185">Reference proteome</keyword>
<gene>
    <name evidence="2" type="ORF">QTO34_017123</name>
</gene>
<sequence>MWLQVPRPGWGHHHHAGDSRAAHFGGSESAGGEGRSAVLKAAPTLRSSVQQTQQGVHAVPLGTERPAVVFRGRQACQQVLLGSSGRSNVTMKVVYRILDLLGLFRPAAILLLLSRPEPNSEAEGDLKPRNMAAAFPSGPCYKVSIIEDK</sequence>
<dbReference type="AlphaFoldDB" id="A0AA40I186"/>
<evidence type="ECO:0000313" key="2">
    <source>
        <dbReference type="EMBL" id="KAK1340731.1"/>
    </source>
</evidence>